<dbReference type="Gene3D" id="3.40.50.150">
    <property type="entry name" value="Vaccinia Virus protein VP39"/>
    <property type="match status" value="1"/>
</dbReference>
<dbReference type="Pfam" id="PF01596">
    <property type="entry name" value="Methyltransf_3"/>
    <property type="match status" value="1"/>
</dbReference>
<comment type="function">
    <text evidence="4">Catalyzes the methylation of 5-hydroxyuridine (ho5U) to form 5-methoxyuridine (mo5U) at position 34 in tRNAs.</text>
</comment>
<accession>A0A923SLG8</accession>
<dbReference type="GO" id="GO:0016300">
    <property type="term" value="F:tRNA (uridine) methyltransferase activity"/>
    <property type="evidence" value="ECO:0007669"/>
    <property type="project" value="UniProtKB-UniRule"/>
</dbReference>
<dbReference type="RefSeq" id="WP_249286672.1">
    <property type="nucleotide sequence ID" value="NZ_JACRWC010000055.1"/>
</dbReference>
<evidence type="ECO:0000256" key="4">
    <source>
        <dbReference type="HAMAP-Rule" id="MF_02217"/>
    </source>
</evidence>
<keyword evidence="1 4" id="KW-0489">Methyltransferase</keyword>
<feature type="binding site" evidence="4">
    <location>
        <position position="169"/>
    </location>
    <ligand>
        <name>Mg(2+)</name>
        <dbReference type="ChEBI" id="CHEBI:18420"/>
    </ligand>
</feature>
<dbReference type="PANTHER" id="PTHR10509">
    <property type="entry name" value="O-METHYLTRANSFERASE-RELATED"/>
    <property type="match status" value="1"/>
</dbReference>
<dbReference type="GO" id="GO:0008757">
    <property type="term" value="F:S-adenosylmethionine-dependent methyltransferase activity"/>
    <property type="evidence" value="ECO:0007669"/>
    <property type="project" value="TreeGrafter"/>
</dbReference>
<gene>
    <name evidence="4" type="primary">trmR</name>
    <name evidence="5" type="ORF">H8876_04285</name>
</gene>
<reference evidence="5" key="1">
    <citation type="submission" date="2020-08" db="EMBL/GenBank/DDBJ databases">
        <authorList>
            <person name="Liu C."/>
            <person name="Sun Q."/>
        </authorList>
    </citation>
    <scope>NUCLEOTIDE SEQUENCE</scope>
    <source>
        <strain evidence="5">BX16</strain>
    </source>
</reference>
<feature type="binding site" evidence="4">
    <location>
        <position position="142"/>
    </location>
    <ligand>
        <name>S-adenosyl-L-methionine</name>
        <dbReference type="ChEBI" id="CHEBI:59789"/>
    </ligand>
</feature>
<dbReference type="HAMAP" id="MF_02217">
    <property type="entry name" value="TrmR_methyltr"/>
    <property type="match status" value="1"/>
</dbReference>
<dbReference type="PROSITE" id="PS51682">
    <property type="entry name" value="SAM_OMT_I"/>
    <property type="match status" value="1"/>
</dbReference>
<feature type="binding site" evidence="4">
    <location>
        <begin position="112"/>
        <end position="113"/>
    </location>
    <ligand>
        <name>S-adenosyl-L-methionine</name>
        <dbReference type="ChEBI" id="CHEBI:59789"/>
    </ligand>
</feature>
<evidence type="ECO:0000256" key="3">
    <source>
        <dbReference type="ARBA" id="ARBA00022691"/>
    </source>
</evidence>
<dbReference type="AlphaFoldDB" id="A0A923SLG8"/>
<keyword evidence="4" id="KW-0479">Metal-binding</keyword>
<comment type="caution">
    <text evidence="5">The sequence shown here is derived from an EMBL/GenBank/DDBJ whole genome shotgun (WGS) entry which is preliminary data.</text>
</comment>
<dbReference type="GO" id="GO:0000287">
    <property type="term" value="F:magnesium ion binding"/>
    <property type="evidence" value="ECO:0007669"/>
    <property type="project" value="UniProtKB-UniRule"/>
</dbReference>
<dbReference type="CDD" id="cd02440">
    <property type="entry name" value="AdoMet_MTases"/>
    <property type="match status" value="1"/>
</dbReference>
<comment type="subunit">
    <text evidence="4">Homodimer.</text>
</comment>
<feature type="binding site" evidence="4">
    <location>
        <position position="168"/>
    </location>
    <ligand>
        <name>Mg(2+)</name>
        <dbReference type="ChEBI" id="CHEBI:18420"/>
    </ligand>
</feature>
<organism evidence="5 6">
    <name type="scientific">Lentihominibacter faecis</name>
    <dbReference type="NCBI Taxonomy" id="2764712"/>
    <lineage>
        <taxon>Bacteria</taxon>
        <taxon>Bacillati</taxon>
        <taxon>Bacillota</taxon>
        <taxon>Clostridia</taxon>
        <taxon>Peptostreptococcales</taxon>
        <taxon>Anaerovoracaceae</taxon>
        <taxon>Lentihominibacter</taxon>
    </lineage>
</organism>
<name>A0A923SLG8_9FIRM</name>
<dbReference type="GO" id="GO:0008171">
    <property type="term" value="F:O-methyltransferase activity"/>
    <property type="evidence" value="ECO:0007669"/>
    <property type="project" value="InterPro"/>
</dbReference>
<feature type="binding site" evidence="4">
    <location>
        <position position="68"/>
    </location>
    <ligand>
        <name>S-adenosyl-L-methionine</name>
        <dbReference type="ChEBI" id="CHEBI:59789"/>
    </ligand>
</feature>
<dbReference type="GO" id="GO:0030488">
    <property type="term" value="P:tRNA methylation"/>
    <property type="evidence" value="ECO:0007669"/>
    <property type="project" value="UniProtKB-UniRule"/>
</dbReference>
<evidence type="ECO:0000313" key="6">
    <source>
        <dbReference type="Proteomes" id="UP000644115"/>
    </source>
</evidence>
<evidence type="ECO:0000256" key="2">
    <source>
        <dbReference type="ARBA" id="ARBA00022679"/>
    </source>
</evidence>
<comment type="catalytic activity">
    <reaction evidence="4">
        <text>5-hydroxyuridine(34) in tRNA + S-adenosyl-L-methionine = 5-methoxyuridine(34) in tRNA + S-adenosyl-L-homocysteine + H(+)</text>
        <dbReference type="Rhea" id="RHEA:60524"/>
        <dbReference type="Rhea" id="RHEA-COMP:13381"/>
        <dbReference type="Rhea" id="RHEA-COMP:15591"/>
        <dbReference type="ChEBI" id="CHEBI:15378"/>
        <dbReference type="ChEBI" id="CHEBI:57856"/>
        <dbReference type="ChEBI" id="CHEBI:59789"/>
        <dbReference type="ChEBI" id="CHEBI:136877"/>
        <dbReference type="ChEBI" id="CHEBI:143860"/>
    </reaction>
</comment>
<keyword evidence="6" id="KW-1185">Reference proteome</keyword>
<feature type="binding site" evidence="4">
    <location>
        <position position="38"/>
    </location>
    <ligand>
        <name>S-adenosyl-L-methionine</name>
        <dbReference type="ChEBI" id="CHEBI:59789"/>
    </ligand>
</feature>
<dbReference type="EC" id="2.1.1.-" evidence="4"/>
<evidence type="ECO:0000256" key="1">
    <source>
        <dbReference type="ARBA" id="ARBA00022603"/>
    </source>
</evidence>
<feature type="binding site" evidence="4">
    <location>
        <position position="84"/>
    </location>
    <ligand>
        <name>S-adenosyl-L-methionine</name>
        <dbReference type="ChEBI" id="CHEBI:59789"/>
    </ligand>
</feature>
<feature type="binding site" evidence="4">
    <location>
        <position position="142"/>
    </location>
    <ligand>
        <name>Mg(2+)</name>
        <dbReference type="ChEBI" id="CHEBI:18420"/>
    </ligand>
</feature>
<proteinExistence type="inferred from homology"/>
<dbReference type="InterPro" id="IPR043675">
    <property type="entry name" value="TrmR_methyltr"/>
</dbReference>
<protein>
    <recommendedName>
        <fullName evidence="4">tRNA 5-hydroxyuridine methyltransferase</fullName>
        <ecNumber evidence="4">2.1.1.-</ecNumber>
    </recommendedName>
    <alternativeName>
        <fullName evidence="4">ho5U methyltransferase</fullName>
    </alternativeName>
</protein>
<keyword evidence="4" id="KW-0460">Magnesium</keyword>
<comment type="similarity">
    <text evidence="4">Belongs to the class I-like SAM-binding methyltransferase superfamily. Cation-dependent O-methyltransferase family.</text>
</comment>
<dbReference type="InterPro" id="IPR002935">
    <property type="entry name" value="SAM_O-MeTrfase"/>
</dbReference>
<dbReference type="SUPFAM" id="SSF53335">
    <property type="entry name" value="S-adenosyl-L-methionine-dependent methyltransferases"/>
    <property type="match status" value="1"/>
</dbReference>
<dbReference type="InterPro" id="IPR029063">
    <property type="entry name" value="SAM-dependent_MTases_sf"/>
</dbReference>
<keyword evidence="3 4" id="KW-0949">S-adenosyl-L-methionine</keyword>
<dbReference type="EMBL" id="JACRWC010000055">
    <property type="protein sequence ID" value="MBC5999213.1"/>
    <property type="molecule type" value="Genomic_DNA"/>
</dbReference>
<keyword evidence="4" id="KW-0819">tRNA processing</keyword>
<evidence type="ECO:0000313" key="5">
    <source>
        <dbReference type="EMBL" id="MBC5999213.1"/>
    </source>
</evidence>
<sequence length="229" mass="25449">MNITNDIITAFINTFYKNENKDLQELRAFAEAQHVPIILRDTEGLLLNLLRIKKPKKILEIGAAVGYSACCFAEGCDCRVVTIESSPQAFEIARNNIENMGFSDRVTVLSGDAREVLVKLAEEAEEAAKDDPEGGFDVVFIDAAKSHYKAFWDLAMPLCNDEAMIICDNVLMKGMTASDEYDPGKKYKTSIRKMREFIQYITDLPYADTCILPVGDGVSISVIDKGKNS</sequence>
<keyword evidence="2 4" id="KW-0808">Transferase</keyword>
<dbReference type="PANTHER" id="PTHR10509:SF14">
    <property type="entry name" value="CAFFEOYL-COA O-METHYLTRANSFERASE 3-RELATED"/>
    <property type="match status" value="1"/>
</dbReference>
<dbReference type="Proteomes" id="UP000644115">
    <property type="component" value="Unassembled WGS sequence"/>
</dbReference>
<dbReference type="InterPro" id="IPR050362">
    <property type="entry name" value="Cation-dep_OMT"/>
</dbReference>